<dbReference type="FunFam" id="3.30.470.30:FF:000005">
    <property type="entry name" value="mRNA capping enzyme, putative"/>
    <property type="match status" value="1"/>
</dbReference>
<dbReference type="PROSITE" id="PS50056">
    <property type="entry name" value="TYR_PHOSPHATASE_2"/>
    <property type="match status" value="1"/>
</dbReference>
<keyword evidence="10 15" id="KW-0342">GTP-binding</keyword>
<feature type="compositionally biased region" description="Basic and acidic residues" evidence="16">
    <location>
        <begin position="15"/>
        <end position="41"/>
    </location>
</feature>
<dbReference type="Gene3D" id="3.90.190.10">
    <property type="entry name" value="Protein tyrosine phosphatase superfamily"/>
    <property type="match status" value="1"/>
</dbReference>
<dbReference type="InterPro" id="IPR000340">
    <property type="entry name" value="Dual-sp_phosphatase_cat-dom"/>
</dbReference>
<dbReference type="GO" id="GO:0005525">
    <property type="term" value="F:GTP binding"/>
    <property type="evidence" value="ECO:0007669"/>
    <property type="project" value="UniProtKB-KW"/>
</dbReference>
<evidence type="ECO:0000256" key="9">
    <source>
        <dbReference type="ARBA" id="ARBA00023042"/>
    </source>
</evidence>
<feature type="binding site" evidence="15">
    <location>
        <position position="355"/>
    </location>
    <ligand>
        <name>GTP</name>
        <dbReference type="ChEBI" id="CHEBI:37565"/>
    </ligand>
</feature>
<comment type="caution">
    <text evidence="19">The sequence shown here is derived from an EMBL/GenBank/DDBJ whole genome shotgun (WGS) entry which is preliminary data.</text>
</comment>
<dbReference type="PROSITE" id="PS00383">
    <property type="entry name" value="TYR_PHOSPHATASE_1"/>
    <property type="match status" value="1"/>
</dbReference>
<dbReference type="Pfam" id="PF03919">
    <property type="entry name" value="mRNA_cap_C"/>
    <property type="match status" value="1"/>
</dbReference>
<dbReference type="GO" id="GO:0006370">
    <property type="term" value="P:7-methylguanosine mRNA capping"/>
    <property type="evidence" value="ECO:0007669"/>
    <property type="project" value="UniProtKB-KW"/>
</dbReference>
<evidence type="ECO:0000256" key="1">
    <source>
        <dbReference type="ARBA" id="ARBA00004123"/>
    </source>
</evidence>
<dbReference type="GO" id="GO:0004721">
    <property type="term" value="F:phosphoprotein phosphatase activity"/>
    <property type="evidence" value="ECO:0007669"/>
    <property type="project" value="UniProtKB-KW"/>
</dbReference>
<dbReference type="InterPro" id="IPR000387">
    <property type="entry name" value="Tyr_Pase_dom"/>
</dbReference>
<dbReference type="SMART" id="SM00195">
    <property type="entry name" value="DSPc"/>
    <property type="match status" value="1"/>
</dbReference>
<feature type="region of interest" description="Disordered" evidence="16">
    <location>
        <begin position="232"/>
        <end position="251"/>
    </location>
</feature>
<dbReference type="InterPro" id="IPR017074">
    <property type="entry name" value="mRNA_cap_enz_bifunc"/>
</dbReference>
<evidence type="ECO:0000313" key="19">
    <source>
        <dbReference type="EMBL" id="KAH7515654.1"/>
    </source>
</evidence>
<feature type="region of interest" description="Disordered" evidence="16">
    <location>
        <begin position="1"/>
        <end position="41"/>
    </location>
</feature>
<comment type="catalytic activity">
    <reaction evidence="12">
        <text>a 5'-end diphospho-ribonucleoside in mRNA + GTP + H(+) = a 5'-end (5'-triphosphoguanosine)-ribonucleoside in mRNA + diphosphate</text>
        <dbReference type="Rhea" id="RHEA:67012"/>
        <dbReference type="Rhea" id="RHEA-COMP:17165"/>
        <dbReference type="Rhea" id="RHEA-COMP:17166"/>
        <dbReference type="ChEBI" id="CHEBI:15378"/>
        <dbReference type="ChEBI" id="CHEBI:33019"/>
        <dbReference type="ChEBI" id="CHEBI:37565"/>
        <dbReference type="ChEBI" id="CHEBI:167616"/>
        <dbReference type="ChEBI" id="CHEBI:167617"/>
        <dbReference type="EC" id="2.7.7.50"/>
    </reaction>
    <physiologicalReaction direction="left-to-right" evidence="12">
        <dbReference type="Rhea" id="RHEA:67013"/>
    </physiologicalReaction>
</comment>
<feature type="binding site" evidence="15">
    <location>
        <begin position="579"/>
        <end position="584"/>
    </location>
    <ligand>
        <name>GTP</name>
        <dbReference type="ChEBI" id="CHEBI:37565"/>
    </ligand>
</feature>
<evidence type="ECO:0000256" key="11">
    <source>
        <dbReference type="ARBA" id="ARBA00023242"/>
    </source>
</evidence>
<dbReference type="InterPro" id="IPR029021">
    <property type="entry name" value="Prot-tyrosine_phosphatase-like"/>
</dbReference>
<feature type="binding site" evidence="15">
    <location>
        <begin position="506"/>
        <end position="508"/>
    </location>
    <ligand>
        <name>GTP</name>
        <dbReference type="ChEBI" id="CHEBI:37565"/>
    </ligand>
</feature>
<dbReference type="Gene3D" id="3.30.470.30">
    <property type="entry name" value="DNA ligase/mRNA capping enzyme"/>
    <property type="match status" value="1"/>
</dbReference>
<feature type="active site" description="N6-GMP-lysine intermediate" evidence="14">
    <location>
        <position position="335"/>
    </location>
</feature>
<keyword evidence="8" id="KW-0904">Protein phosphatase</keyword>
<name>A0A978ULF2_ZIZJJ</name>
<evidence type="ECO:0000256" key="14">
    <source>
        <dbReference type="PIRSR" id="PIRSR036958-2"/>
    </source>
</evidence>
<evidence type="ECO:0000256" key="12">
    <source>
        <dbReference type="ARBA" id="ARBA00044624"/>
    </source>
</evidence>
<accession>A0A978ULF2</accession>
<proteinExistence type="predicted"/>
<evidence type="ECO:0000256" key="13">
    <source>
        <dbReference type="PIRSR" id="PIRSR036958-1"/>
    </source>
</evidence>
<dbReference type="GO" id="GO:0005634">
    <property type="term" value="C:nucleus"/>
    <property type="evidence" value="ECO:0007669"/>
    <property type="project" value="UniProtKB-SubCell"/>
</dbReference>
<dbReference type="SUPFAM" id="SSF50249">
    <property type="entry name" value="Nucleic acid-binding proteins"/>
    <property type="match status" value="1"/>
</dbReference>
<dbReference type="AlphaFoldDB" id="A0A978ULF2"/>
<dbReference type="PIRSF" id="PIRSF036958">
    <property type="entry name" value="mRNA_capping_HCE"/>
    <property type="match status" value="1"/>
</dbReference>
<dbReference type="PANTHER" id="PTHR10367">
    <property type="entry name" value="MRNA-CAPPING ENZYME"/>
    <property type="match status" value="1"/>
</dbReference>
<keyword evidence="11" id="KW-0539">Nucleus</keyword>
<dbReference type="PROSITE" id="PS50054">
    <property type="entry name" value="TYR_PHOSPHATASE_DUAL"/>
    <property type="match status" value="1"/>
</dbReference>
<dbReference type="SMR" id="A0A978ULF2"/>
<keyword evidence="5" id="KW-0548">Nucleotidyltransferase</keyword>
<dbReference type="InterPro" id="IPR016130">
    <property type="entry name" value="Tyr_Pase_AS"/>
</dbReference>
<gene>
    <name evidence="19" type="ORF">FEM48_Zijuj10G0049500</name>
</gene>
<evidence type="ECO:0000256" key="8">
    <source>
        <dbReference type="ARBA" id="ARBA00022912"/>
    </source>
</evidence>
<feature type="domain" description="Tyrosine-protein phosphatase" evidence="17">
    <location>
        <begin position="69"/>
        <end position="225"/>
    </location>
</feature>
<dbReference type="EMBL" id="JAEACU010000010">
    <property type="protein sequence ID" value="KAH7515654.1"/>
    <property type="molecule type" value="Genomic_DNA"/>
</dbReference>
<dbReference type="InterPro" id="IPR001339">
    <property type="entry name" value="mRNA_cap_enzyme_adenylation"/>
</dbReference>
<keyword evidence="9" id="KW-0506">mRNA capping</keyword>
<dbReference type="Pfam" id="PF01331">
    <property type="entry name" value="mRNA_cap_enzyme"/>
    <property type="match status" value="1"/>
</dbReference>
<dbReference type="Pfam" id="PF00782">
    <property type="entry name" value="DSPc"/>
    <property type="match status" value="1"/>
</dbReference>
<evidence type="ECO:0000256" key="15">
    <source>
        <dbReference type="PIRSR" id="PIRSR036958-3"/>
    </source>
</evidence>
<keyword evidence="7" id="KW-0378">Hydrolase</keyword>
<feature type="binding site" evidence="15">
    <location>
        <position position="340"/>
    </location>
    <ligand>
        <name>GTP</name>
        <dbReference type="ChEBI" id="CHEBI:37565"/>
    </ligand>
</feature>
<evidence type="ECO:0000256" key="6">
    <source>
        <dbReference type="ARBA" id="ARBA00022741"/>
    </source>
</evidence>
<feature type="binding site" evidence="15">
    <location>
        <begin position="385"/>
        <end position="387"/>
    </location>
    <ligand>
        <name>GTP</name>
        <dbReference type="ChEBI" id="CHEBI:37565"/>
    </ligand>
</feature>
<evidence type="ECO:0000256" key="7">
    <source>
        <dbReference type="ARBA" id="ARBA00022801"/>
    </source>
</evidence>
<keyword evidence="6 15" id="KW-0547">Nucleotide-binding</keyword>
<dbReference type="FunFam" id="2.40.50.140:FF:000623">
    <property type="entry name" value="mRNA-capping enzyme"/>
    <property type="match status" value="1"/>
</dbReference>
<dbReference type="GO" id="GO:0004484">
    <property type="term" value="F:mRNA guanylyltransferase activity"/>
    <property type="evidence" value="ECO:0007669"/>
    <property type="project" value="UniProtKB-EC"/>
</dbReference>
<evidence type="ECO:0000256" key="4">
    <source>
        <dbReference type="ARBA" id="ARBA00022679"/>
    </source>
</evidence>
<dbReference type="InterPro" id="IPR051029">
    <property type="entry name" value="mRNA_Capping_Enz/RNA_Phosphat"/>
</dbReference>
<evidence type="ECO:0000313" key="20">
    <source>
        <dbReference type="Proteomes" id="UP000813462"/>
    </source>
</evidence>
<evidence type="ECO:0000259" key="18">
    <source>
        <dbReference type="PROSITE" id="PS50056"/>
    </source>
</evidence>
<feature type="domain" description="Tyrosine specific protein phosphatases" evidence="18">
    <location>
        <begin position="144"/>
        <end position="213"/>
    </location>
</feature>
<evidence type="ECO:0000256" key="10">
    <source>
        <dbReference type="ARBA" id="ARBA00023134"/>
    </source>
</evidence>
<evidence type="ECO:0000256" key="16">
    <source>
        <dbReference type="SAM" id="MobiDB-lite"/>
    </source>
</evidence>
<dbReference type="Proteomes" id="UP000813462">
    <property type="component" value="Unassembled WGS sequence"/>
</dbReference>
<dbReference type="CDD" id="cd07895">
    <property type="entry name" value="Adenylation_mRNA_capping"/>
    <property type="match status" value="1"/>
</dbReference>
<comment type="subcellular location">
    <subcellularLocation>
        <location evidence="1">Nucleus</location>
    </subcellularLocation>
</comment>
<feature type="active site" description="Phosphocysteine intermediate" evidence="13">
    <location>
        <position position="168"/>
    </location>
</feature>
<dbReference type="CDD" id="cd14502">
    <property type="entry name" value="RNA_5'-triphosphatase"/>
    <property type="match status" value="1"/>
</dbReference>
<dbReference type="SUPFAM" id="SSF56091">
    <property type="entry name" value="DNA ligase/mRNA capping enzyme, catalytic domain"/>
    <property type="match status" value="1"/>
</dbReference>
<dbReference type="FunFam" id="3.90.190.10:FF:000055">
    <property type="entry name" value="mRNA capping enzyme family protein"/>
    <property type="match status" value="1"/>
</dbReference>
<protein>
    <recommendedName>
        <fullName evidence="2">mRNA guanylyltransferase</fullName>
        <ecNumber evidence="2">2.7.7.50</ecNumber>
    </recommendedName>
</protein>
<organism evidence="19 20">
    <name type="scientific">Ziziphus jujuba var. spinosa</name>
    <dbReference type="NCBI Taxonomy" id="714518"/>
    <lineage>
        <taxon>Eukaryota</taxon>
        <taxon>Viridiplantae</taxon>
        <taxon>Streptophyta</taxon>
        <taxon>Embryophyta</taxon>
        <taxon>Tracheophyta</taxon>
        <taxon>Spermatophyta</taxon>
        <taxon>Magnoliopsida</taxon>
        <taxon>eudicotyledons</taxon>
        <taxon>Gunneridae</taxon>
        <taxon>Pentapetalae</taxon>
        <taxon>rosids</taxon>
        <taxon>fabids</taxon>
        <taxon>Rosales</taxon>
        <taxon>Rhamnaceae</taxon>
        <taxon>Paliureae</taxon>
        <taxon>Ziziphus</taxon>
    </lineage>
</organism>
<dbReference type="Gene3D" id="2.40.50.140">
    <property type="entry name" value="Nucleic acid-binding proteins"/>
    <property type="match status" value="1"/>
</dbReference>
<keyword evidence="3" id="KW-0507">mRNA processing</keyword>
<evidence type="ECO:0000256" key="2">
    <source>
        <dbReference type="ARBA" id="ARBA00012475"/>
    </source>
</evidence>
<dbReference type="EC" id="2.7.7.50" evidence="2"/>
<reference evidence="19" key="1">
    <citation type="journal article" date="2021" name="Front. Plant Sci.">
        <title>Chromosome-Scale Genome Assembly for Chinese Sour Jujube and Insights Into Its Genome Evolution and Domestication Signature.</title>
        <authorList>
            <person name="Shen L.-Y."/>
            <person name="Luo H."/>
            <person name="Wang X.-L."/>
            <person name="Wang X.-M."/>
            <person name="Qiu X.-J."/>
            <person name="Liu H."/>
            <person name="Zhou S.-S."/>
            <person name="Jia K.-H."/>
            <person name="Nie S."/>
            <person name="Bao Y.-T."/>
            <person name="Zhang R.-G."/>
            <person name="Yun Q.-Z."/>
            <person name="Chai Y.-H."/>
            <person name="Lu J.-Y."/>
            <person name="Li Y."/>
            <person name="Zhao S.-W."/>
            <person name="Mao J.-F."/>
            <person name="Jia S.-G."/>
            <person name="Mao Y.-M."/>
        </authorList>
    </citation>
    <scope>NUCLEOTIDE SEQUENCE</scope>
    <source>
        <strain evidence="19">AT0</strain>
        <tissue evidence="19">Leaf</tissue>
    </source>
</reference>
<evidence type="ECO:0000259" key="17">
    <source>
        <dbReference type="PROSITE" id="PS50054"/>
    </source>
</evidence>
<dbReference type="GO" id="GO:0140818">
    <property type="term" value="F:mRNA 5'-triphosphate monophosphatase activity"/>
    <property type="evidence" value="ECO:0007669"/>
    <property type="project" value="InterPro"/>
</dbReference>
<dbReference type="GO" id="GO:0005524">
    <property type="term" value="F:ATP binding"/>
    <property type="evidence" value="ECO:0007669"/>
    <property type="project" value="InterPro"/>
</dbReference>
<dbReference type="InterPro" id="IPR020422">
    <property type="entry name" value="TYR_PHOSPHATASE_DUAL_dom"/>
</dbReference>
<dbReference type="SUPFAM" id="SSF52799">
    <property type="entry name" value="(Phosphotyrosine protein) phosphatases II"/>
    <property type="match status" value="1"/>
</dbReference>
<sequence>MIVAMDLNASPIPQPKEERRRRLKRDRDHESQPREHHVFDKSSKLALPPGWLDCPAFGEEICYMVPSKVPLSEAYNDRIPPGGRYSFKQVHHHQRVLGRTLGLVIDLTNTRRYYPTQDLNKDGIKHVKIPCKGRDSVPDNSSVNHFVYEVSKFFPCRQNHKYGILVHCTHGHNRTGYMIVHFLMRTRSISLTEAIGVFAQARPPGIYKKDYIDALYAFYHERKPQMSICPPTPQWKGSSSDLDNDNDDDGVPASPLCGTHDLDSNSVMMTNDDVLGDEIPWEQQDAFRKFCYQSLKLGVGARGNSASQFPGSHPVSLNSDNLQLLRQQYYYATWKADGTRYMMLITIDGCYLIDRNFNFRRVHMRFPLADQKSHHHHNHHYTLLDGEMVIDTLPDSHKQERRYLIYDMMVVNNVSVIERPFHERWMMLEKQVIVPRRNERVKLRDSCYRYELEPFRVRRKDFWLLTTVNKLLKEFIPRKLSHDADGLIFQGWDDPYVPRTHQGLLKWKYAKMNSVDFLFQIGDDDDRHHLLFLYERGKKKLMEGNYKVEFKGGLDPSSYAGKIIECCLDVEKQKWEFMRVRTDKSTPNDFNTYKKVMRSIKDNITEDFLLDEIKQIINLPMYHHRIQIDKKANFA</sequence>
<dbReference type="OrthoDB" id="200924at2759"/>
<dbReference type="InterPro" id="IPR012340">
    <property type="entry name" value="NA-bd_OB-fold"/>
</dbReference>
<dbReference type="PANTHER" id="PTHR10367:SF17">
    <property type="entry name" value="MRNA-CAPPING ENZYME"/>
    <property type="match status" value="1"/>
</dbReference>
<keyword evidence="4" id="KW-0808">Transferase</keyword>
<evidence type="ECO:0000256" key="5">
    <source>
        <dbReference type="ARBA" id="ARBA00022695"/>
    </source>
</evidence>
<dbReference type="InterPro" id="IPR013846">
    <property type="entry name" value="mRNA_cap_enzyme_C"/>
</dbReference>
<evidence type="ECO:0000256" key="3">
    <source>
        <dbReference type="ARBA" id="ARBA00022664"/>
    </source>
</evidence>